<evidence type="ECO:0000256" key="8">
    <source>
        <dbReference type="ARBA" id="ARBA00022989"/>
    </source>
</evidence>
<comment type="subcellular location">
    <subcellularLocation>
        <location evidence="2">Membrane</location>
        <topology evidence="2">Multi-pass membrane protein</topology>
    </subcellularLocation>
</comment>
<evidence type="ECO:0000313" key="14">
    <source>
        <dbReference type="EMBL" id="GEN98247.1"/>
    </source>
</evidence>
<evidence type="ECO:0000256" key="2">
    <source>
        <dbReference type="ARBA" id="ARBA00004141"/>
    </source>
</evidence>
<evidence type="ECO:0000256" key="5">
    <source>
        <dbReference type="ARBA" id="ARBA00022617"/>
    </source>
</evidence>
<keyword evidence="8 13" id="KW-1133">Transmembrane helix</keyword>
<dbReference type="PROSITE" id="PS01000">
    <property type="entry name" value="SDH_CYT_1"/>
    <property type="match status" value="1"/>
</dbReference>
<keyword evidence="7 12" id="KW-0479">Metal-binding</keyword>
<dbReference type="InterPro" id="IPR014314">
    <property type="entry name" value="Succ_DH_cytb556"/>
</dbReference>
<keyword evidence="10 13" id="KW-0472">Membrane</keyword>
<dbReference type="Gene3D" id="1.20.1300.10">
    <property type="entry name" value="Fumarate reductase/succinate dehydrogenase, transmembrane subunit"/>
    <property type="match status" value="1"/>
</dbReference>
<dbReference type="Pfam" id="PF01127">
    <property type="entry name" value="Sdh_cyt"/>
    <property type="match status" value="1"/>
</dbReference>
<keyword evidence="15" id="KW-1185">Reference proteome</keyword>
<evidence type="ECO:0000256" key="4">
    <source>
        <dbReference type="ARBA" id="ARBA00020076"/>
    </source>
</evidence>
<proteinExistence type="inferred from homology"/>
<accession>A0A512AEX8</accession>
<comment type="subunit">
    <text evidence="11">Part of an enzyme complex containing four subunits: a flavoprotein, an iron-sulfur protein, plus two membrane-anchoring proteins, SdhC and SdhD. The complex can form homotrimers.</text>
</comment>
<organism evidence="14 15">
    <name type="scientific">Novosphingobium sediminis</name>
    <dbReference type="NCBI Taxonomy" id="707214"/>
    <lineage>
        <taxon>Bacteria</taxon>
        <taxon>Pseudomonadati</taxon>
        <taxon>Pseudomonadota</taxon>
        <taxon>Alphaproteobacteria</taxon>
        <taxon>Sphingomonadales</taxon>
        <taxon>Sphingomonadaceae</taxon>
        <taxon>Novosphingobium</taxon>
    </lineage>
</organism>
<evidence type="ECO:0000256" key="10">
    <source>
        <dbReference type="ARBA" id="ARBA00023136"/>
    </source>
</evidence>
<feature type="transmembrane region" description="Helical" evidence="13">
    <location>
        <begin position="122"/>
        <end position="140"/>
    </location>
</feature>
<keyword evidence="6 13" id="KW-0812">Transmembrane</keyword>
<protein>
    <recommendedName>
        <fullName evidence="4">Succinate dehydrogenase cytochrome b556 subunit</fullName>
    </recommendedName>
</protein>
<feature type="transmembrane region" description="Helical" evidence="13">
    <location>
        <begin position="72"/>
        <end position="93"/>
    </location>
</feature>
<evidence type="ECO:0000256" key="1">
    <source>
        <dbReference type="ARBA" id="ARBA00004050"/>
    </source>
</evidence>
<dbReference type="EMBL" id="BJYR01000001">
    <property type="protein sequence ID" value="GEN98247.1"/>
    <property type="molecule type" value="Genomic_DNA"/>
</dbReference>
<evidence type="ECO:0000256" key="13">
    <source>
        <dbReference type="SAM" id="Phobius"/>
    </source>
</evidence>
<dbReference type="GO" id="GO:0016020">
    <property type="term" value="C:membrane"/>
    <property type="evidence" value="ECO:0007669"/>
    <property type="project" value="UniProtKB-SubCell"/>
</dbReference>
<dbReference type="RefSeq" id="WP_147157640.1">
    <property type="nucleotide sequence ID" value="NZ_BJYR01000001.1"/>
</dbReference>
<dbReference type="GO" id="GO:0009055">
    <property type="term" value="F:electron transfer activity"/>
    <property type="evidence" value="ECO:0007669"/>
    <property type="project" value="InterPro"/>
</dbReference>
<dbReference type="SUPFAM" id="SSF81343">
    <property type="entry name" value="Fumarate reductase respiratory complex transmembrane subunits"/>
    <property type="match status" value="1"/>
</dbReference>
<feature type="transmembrane region" description="Helical" evidence="13">
    <location>
        <begin position="31"/>
        <end position="52"/>
    </location>
</feature>
<sequence>MAQAPGKRPLSPHLEIWRWGPAMLVSILHRITGNGLAFVGLAMLLWWISAIAGGPESYQTFLDWVWLAPNGGLQVATALLGKVVLVGLTWAFFQHMATGIRHFVLDVGAGYELEANARWSSLTILFSVAATSVFWAFVLLR</sequence>
<gene>
    <name evidence="14" type="primary">sdhC</name>
    <name evidence="14" type="ORF">NSE01_00800</name>
</gene>
<evidence type="ECO:0000256" key="12">
    <source>
        <dbReference type="PIRSR" id="PIRSR000178-1"/>
    </source>
</evidence>
<evidence type="ECO:0000256" key="3">
    <source>
        <dbReference type="ARBA" id="ARBA00007244"/>
    </source>
</evidence>
<evidence type="ECO:0000256" key="9">
    <source>
        <dbReference type="ARBA" id="ARBA00023004"/>
    </source>
</evidence>
<keyword evidence="5 12" id="KW-0349">Heme</keyword>
<name>A0A512AEX8_9SPHN</name>
<comment type="similarity">
    <text evidence="3">Belongs to the cytochrome b560 family.</text>
</comment>
<comment type="function">
    <text evidence="1">Membrane-anchoring subunit of succinate dehydrogenase (SDH).</text>
</comment>
<dbReference type="PANTHER" id="PTHR10978">
    <property type="entry name" value="SUCCINATE DEHYDROGENASE CYTOCHROME B560 SUBUNIT"/>
    <property type="match status" value="1"/>
</dbReference>
<comment type="cofactor">
    <cofactor evidence="12">
        <name>heme</name>
        <dbReference type="ChEBI" id="CHEBI:30413"/>
    </cofactor>
    <text evidence="12">The heme is bound between the two transmembrane subunits.</text>
</comment>
<dbReference type="PANTHER" id="PTHR10978:SF5">
    <property type="entry name" value="SUCCINATE DEHYDROGENASE CYTOCHROME B560 SUBUNIT, MITOCHONDRIAL"/>
    <property type="match status" value="1"/>
</dbReference>
<dbReference type="AlphaFoldDB" id="A0A512AEX8"/>
<feature type="binding site" description="axial binding residue" evidence="12">
    <location>
        <position position="95"/>
    </location>
    <ligand>
        <name>heme</name>
        <dbReference type="ChEBI" id="CHEBI:30413"/>
        <note>ligand shared with second transmembrane subunit</note>
    </ligand>
    <ligandPart>
        <name>Fe</name>
        <dbReference type="ChEBI" id="CHEBI:18248"/>
    </ligandPart>
</feature>
<dbReference type="Proteomes" id="UP000321464">
    <property type="component" value="Unassembled WGS sequence"/>
</dbReference>
<dbReference type="InterPro" id="IPR000701">
    <property type="entry name" value="SuccDH_FuR_B_TM-su"/>
</dbReference>
<evidence type="ECO:0000256" key="6">
    <source>
        <dbReference type="ARBA" id="ARBA00022692"/>
    </source>
</evidence>
<dbReference type="OrthoDB" id="9799441at2"/>
<dbReference type="InterPro" id="IPR018495">
    <property type="entry name" value="Succ_DH_cyt_bsu_CS"/>
</dbReference>
<evidence type="ECO:0000256" key="7">
    <source>
        <dbReference type="ARBA" id="ARBA00022723"/>
    </source>
</evidence>
<reference evidence="14 15" key="1">
    <citation type="submission" date="2019-07" db="EMBL/GenBank/DDBJ databases">
        <title>Whole genome shotgun sequence of Novosphingobium sediminis NBRC 106119.</title>
        <authorList>
            <person name="Hosoyama A."/>
            <person name="Uohara A."/>
            <person name="Ohji S."/>
            <person name="Ichikawa N."/>
        </authorList>
    </citation>
    <scope>NUCLEOTIDE SEQUENCE [LARGE SCALE GENOMIC DNA]</scope>
    <source>
        <strain evidence="14 15">NBRC 106119</strain>
    </source>
</reference>
<comment type="caution">
    <text evidence="14">The sequence shown here is derived from an EMBL/GenBank/DDBJ whole genome shotgun (WGS) entry which is preliminary data.</text>
</comment>
<dbReference type="GO" id="GO:0006099">
    <property type="term" value="P:tricarboxylic acid cycle"/>
    <property type="evidence" value="ECO:0007669"/>
    <property type="project" value="InterPro"/>
</dbReference>
<dbReference type="PIRSF" id="PIRSF000178">
    <property type="entry name" value="SDH_cyt_b560"/>
    <property type="match status" value="1"/>
</dbReference>
<keyword evidence="9 12" id="KW-0408">Iron</keyword>
<dbReference type="NCBIfam" id="TIGR02970">
    <property type="entry name" value="succ_dehyd_cytB"/>
    <property type="match status" value="1"/>
</dbReference>
<evidence type="ECO:0000256" key="11">
    <source>
        <dbReference type="ARBA" id="ARBA00025912"/>
    </source>
</evidence>
<dbReference type="InterPro" id="IPR034804">
    <property type="entry name" value="SQR/QFR_C/D"/>
</dbReference>
<dbReference type="CDD" id="cd03499">
    <property type="entry name" value="SQR_TypeC_SdhC"/>
    <property type="match status" value="1"/>
</dbReference>
<dbReference type="GO" id="GO:0046872">
    <property type="term" value="F:metal ion binding"/>
    <property type="evidence" value="ECO:0007669"/>
    <property type="project" value="UniProtKB-KW"/>
</dbReference>
<evidence type="ECO:0000313" key="15">
    <source>
        <dbReference type="Proteomes" id="UP000321464"/>
    </source>
</evidence>